<dbReference type="Pfam" id="PF22632">
    <property type="entry name" value="BphC_D1"/>
    <property type="match status" value="1"/>
</dbReference>
<evidence type="ECO:0000259" key="9">
    <source>
        <dbReference type="PROSITE" id="PS51819"/>
    </source>
</evidence>
<feature type="domain" description="VOC" evidence="9">
    <location>
        <begin position="150"/>
        <end position="265"/>
    </location>
</feature>
<dbReference type="EMBL" id="JAFCJH010000013">
    <property type="protein sequence ID" value="MBR0796694.1"/>
    <property type="molecule type" value="Genomic_DNA"/>
</dbReference>
<name>A0ABS5FIS6_9BRAD</name>
<accession>A0ABS5FIS6</accession>
<evidence type="ECO:0000256" key="8">
    <source>
        <dbReference type="RuleBase" id="RU000683"/>
    </source>
</evidence>
<sequence>MEANSETNSEINALGYIGIQSQRLEDWTGFATSLLGMQPVDRGGGTRAFRMDDRKQRLVVSDREGDNAAFFGWEVADAAALERLAARLERHGTAVRRGTRQLADERHVADLIGFRDPAGNPLEVFYGPAIANTPFAPARPISGFKTGPLGMGHVVLHVEDVDPLLPFYRDLLGFKVSDYGLTPYKLYFFHVNGRHHSFAMVGSGRRGLHHFMVELYSLDDVGQGYDLAQLDEGRIAYTLGRHTNDFVTSFYATTPSGFFVEYGWGGRVIDPATWQPHETFDGPSFWGHDRLYMEPESRARLRDMRLSAAARGVRAPMPDCPWLDAVTGRGEFVKRT</sequence>
<comment type="cofactor">
    <cofactor evidence="1 8">
        <name>Fe(2+)</name>
        <dbReference type="ChEBI" id="CHEBI:29033"/>
    </cofactor>
</comment>
<evidence type="ECO:0000256" key="1">
    <source>
        <dbReference type="ARBA" id="ARBA00001954"/>
    </source>
</evidence>
<evidence type="ECO:0000313" key="10">
    <source>
        <dbReference type="EMBL" id="MBR0796694.1"/>
    </source>
</evidence>
<evidence type="ECO:0000313" key="11">
    <source>
        <dbReference type="Proteomes" id="UP001315278"/>
    </source>
</evidence>
<dbReference type="InterPro" id="IPR052393">
    <property type="entry name" value="Cadmium-induced_rsp"/>
</dbReference>
<protein>
    <submittedName>
        <fullName evidence="10">VOC family protein</fullName>
    </submittedName>
</protein>
<dbReference type="InterPro" id="IPR029068">
    <property type="entry name" value="Glyas_Bleomycin-R_OHBP_Dase"/>
</dbReference>
<dbReference type="Gene3D" id="3.10.180.10">
    <property type="entry name" value="2,3-Dihydroxybiphenyl 1,2-Dioxygenase, domain 1"/>
    <property type="match status" value="2"/>
</dbReference>
<evidence type="ECO:0000256" key="7">
    <source>
        <dbReference type="ARBA" id="ARBA00023004"/>
    </source>
</evidence>
<dbReference type="InterPro" id="IPR037523">
    <property type="entry name" value="VOC_core"/>
</dbReference>
<comment type="caution">
    <text evidence="10">The sequence shown here is derived from an EMBL/GenBank/DDBJ whole genome shotgun (WGS) entry which is preliminary data.</text>
</comment>
<dbReference type="PANTHER" id="PTHR41294">
    <property type="entry name" value="CADMIUM-INDUCED PROTEIN CADI"/>
    <property type="match status" value="1"/>
</dbReference>
<evidence type="ECO:0000256" key="6">
    <source>
        <dbReference type="ARBA" id="ARBA00023002"/>
    </source>
</evidence>
<keyword evidence="4 8" id="KW-0058">Aromatic hydrocarbons catabolism</keyword>
<dbReference type="PROSITE" id="PS00082">
    <property type="entry name" value="EXTRADIOL_DIOXYGENAS"/>
    <property type="match status" value="1"/>
</dbReference>
<evidence type="ECO:0000256" key="5">
    <source>
        <dbReference type="ARBA" id="ARBA00022964"/>
    </source>
</evidence>
<gene>
    <name evidence="10" type="ORF">JQ615_14965</name>
</gene>
<dbReference type="CDD" id="cd07252">
    <property type="entry name" value="BphC1-RGP6_N_like"/>
    <property type="match status" value="1"/>
</dbReference>
<evidence type="ECO:0000256" key="3">
    <source>
        <dbReference type="ARBA" id="ARBA00022723"/>
    </source>
</evidence>
<dbReference type="InterPro" id="IPR004360">
    <property type="entry name" value="Glyas_Fos-R_dOase_dom"/>
</dbReference>
<reference evidence="11" key="1">
    <citation type="journal article" date="2021" name="ISME J.">
        <title>Evolutionary origin and ecological implication of a unique nif island in free-living Bradyrhizobium lineages.</title>
        <authorList>
            <person name="Tao J."/>
        </authorList>
    </citation>
    <scope>NUCLEOTIDE SEQUENCE [LARGE SCALE GENOMIC DNA]</scope>
    <source>
        <strain evidence="11">SZCCT0434</strain>
    </source>
</reference>
<dbReference type="PROSITE" id="PS51819">
    <property type="entry name" value="VOC"/>
    <property type="match status" value="2"/>
</dbReference>
<comment type="similarity">
    <text evidence="2 8">Belongs to the extradiol ring-cleavage dioxygenase family.</text>
</comment>
<proteinExistence type="inferred from homology"/>
<dbReference type="Proteomes" id="UP001315278">
    <property type="component" value="Unassembled WGS sequence"/>
</dbReference>
<dbReference type="PANTHER" id="PTHR41294:SF1">
    <property type="entry name" value="CADMIUM-INDUCED PROTEIN CADI"/>
    <property type="match status" value="1"/>
</dbReference>
<dbReference type="SUPFAM" id="SSF54593">
    <property type="entry name" value="Glyoxalase/Bleomycin resistance protein/Dihydroxybiphenyl dioxygenase"/>
    <property type="match status" value="1"/>
</dbReference>
<keyword evidence="7 8" id="KW-0408">Iron</keyword>
<dbReference type="Pfam" id="PF00903">
    <property type="entry name" value="Glyoxalase"/>
    <property type="match status" value="1"/>
</dbReference>
<keyword evidence="5 8" id="KW-0223">Dioxygenase</keyword>
<keyword evidence="11" id="KW-1185">Reference proteome</keyword>
<feature type="domain" description="VOC" evidence="9">
    <location>
        <begin position="13"/>
        <end position="127"/>
    </location>
</feature>
<dbReference type="RefSeq" id="WP_212492949.1">
    <property type="nucleotide sequence ID" value="NZ_JAFCJH010000013.1"/>
</dbReference>
<keyword evidence="3" id="KW-0479">Metal-binding</keyword>
<dbReference type="InterPro" id="IPR000486">
    <property type="entry name" value="Xdiol_ring_cleave_dOase_1/2"/>
</dbReference>
<keyword evidence="6 8" id="KW-0560">Oxidoreductase</keyword>
<organism evidence="10 11">
    <name type="scientific">Bradyrhizobium jicamae</name>
    <dbReference type="NCBI Taxonomy" id="280332"/>
    <lineage>
        <taxon>Bacteria</taxon>
        <taxon>Pseudomonadati</taxon>
        <taxon>Pseudomonadota</taxon>
        <taxon>Alphaproteobacteria</taxon>
        <taxon>Hyphomicrobiales</taxon>
        <taxon>Nitrobacteraceae</taxon>
        <taxon>Bradyrhizobium</taxon>
    </lineage>
</organism>
<dbReference type="CDD" id="cd07237">
    <property type="entry name" value="BphC1-RGP6_C_like"/>
    <property type="match status" value="1"/>
</dbReference>
<evidence type="ECO:0000256" key="2">
    <source>
        <dbReference type="ARBA" id="ARBA00008784"/>
    </source>
</evidence>
<evidence type="ECO:0000256" key="4">
    <source>
        <dbReference type="ARBA" id="ARBA00022797"/>
    </source>
</evidence>